<evidence type="ECO:0000256" key="1">
    <source>
        <dbReference type="SAM" id="Phobius"/>
    </source>
</evidence>
<keyword evidence="1" id="KW-1133">Transmembrane helix</keyword>
<organism evidence="2 3">
    <name type="scientific">Sediminibacterium ginsengisoli</name>
    <dbReference type="NCBI Taxonomy" id="413434"/>
    <lineage>
        <taxon>Bacteria</taxon>
        <taxon>Pseudomonadati</taxon>
        <taxon>Bacteroidota</taxon>
        <taxon>Chitinophagia</taxon>
        <taxon>Chitinophagales</taxon>
        <taxon>Chitinophagaceae</taxon>
        <taxon>Sediminibacterium</taxon>
    </lineage>
</organism>
<dbReference type="AlphaFoldDB" id="A0A1T4RN15"/>
<reference evidence="2 3" key="1">
    <citation type="submission" date="2017-02" db="EMBL/GenBank/DDBJ databases">
        <authorList>
            <person name="Peterson S.W."/>
        </authorList>
    </citation>
    <scope>NUCLEOTIDE SEQUENCE [LARGE SCALE GENOMIC DNA]</scope>
    <source>
        <strain evidence="2 3">DSM 22335</strain>
    </source>
</reference>
<dbReference type="RefSeq" id="WP_078832702.1">
    <property type="nucleotide sequence ID" value="NZ_FUWH01000013.1"/>
</dbReference>
<gene>
    <name evidence="2" type="ORF">SAMN04488132_11395</name>
</gene>
<protein>
    <recommendedName>
        <fullName evidence="4">DUF4829 domain-containing protein</fullName>
    </recommendedName>
</protein>
<dbReference type="EMBL" id="FUWH01000013">
    <property type="protein sequence ID" value="SKA17390.1"/>
    <property type="molecule type" value="Genomic_DNA"/>
</dbReference>
<keyword evidence="3" id="KW-1185">Reference proteome</keyword>
<sequence length="171" mass="20414">MSEQNQKKSFWKSSTGWIIKIAGIISAITVICSFIIKTVDFIKERDDRNAQQRITALIKQYYALDDQNNYQAVSALFSDPVDEYYEKSNFTRKQIMQDCVNYYNRWPFHKNTPDYSSLKIQKMENGNYFALYQHMYKIKRKKGDDWKNYTLQIKIEFSGDYLIKSISEQKM</sequence>
<name>A0A1T4RN15_9BACT</name>
<evidence type="ECO:0008006" key="4">
    <source>
        <dbReference type="Google" id="ProtNLM"/>
    </source>
</evidence>
<accession>A0A1T4RN15</accession>
<keyword evidence="1" id="KW-0812">Transmembrane</keyword>
<dbReference type="Proteomes" id="UP000190888">
    <property type="component" value="Unassembled WGS sequence"/>
</dbReference>
<feature type="transmembrane region" description="Helical" evidence="1">
    <location>
        <begin position="17"/>
        <end position="36"/>
    </location>
</feature>
<evidence type="ECO:0000313" key="3">
    <source>
        <dbReference type="Proteomes" id="UP000190888"/>
    </source>
</evidence>
<keyword evidence="1" id="KW-0472">Membrane</keyword>
<evidence type="ECO:0000313" key="2">
    <source>
        <dbReference type="EMBL" id="SKA17390.1"/>
    </source>
</evidence>
<proteinExistence type="predicted"/>